<name>A0A560WGC5_9MICO</name>
<dbReference type="AlphaFoldDB" id="A0A560WGC5"/>
<proteinExistence type="predicted"/>
<accession>A0A560WGC5</accession>
<feature type="region of interest" description="Disordered" evidence="1">
    <location>
        <begin position="27"/>
        <end position="86"/>
    </location>
</feature>
<reference evidence="2 3" key="1">
    <citation type="submission" date="2019-06" db="EMBL/GenBank/DDBJ databases">
        <title>Sequencing the genomes of 1000 actinobacteria strains.</title>
        <authorList>
            <person name="Klenk H.-P."/>
        </authorList>
    </citation>
    <scope>NUCLEOTIDE SEQUENCE [LARGE SCALE GENOMIC DNA]</scope>
    <source>
        <strain evidence="2 3">DSM 18935</strain>
    </source>
</reference>
<dbReference type="Proteomes" id="UP000315628">
    <property type="component" value="Unassembled WGS sequence"/>
</dbReference>
<dbReference type="EMBL" id="VIUW01000001">
    <property type="protein sequence ID" value="TWD16535.1"/>
    <property type="molecule type" value="Genomic_DNA"/>
</dbReference>
<sequence>MTKSISVRAAAAMAGATVLLGGCSLVEDATGSGEESSASSEGSAAGESADGSVTGDESGAKQAGIDLENPPKPIAEVTVRPSGDDDIDSTKIELLELRRDDNVMLATFRLTGDGRGNESKTMSRLLGYSSFEPVFIDMDKLEKYSNVSDLTSSNNAKAPLGEPVYAFTAFPLPRDGVTSMNLQMTRGAPTVDDIPMPE</sequence>
<comment type="caution">
    <text evidence="2">The sequence shown here is derived from an EMBL/GenBank/DDBJ whole genome shotgun (WGS) entry which is preliminary data.</text>
</comment>
<gene>
    <name evidence="2" type="ORF">FB557_0058</name>
</gene>
<dbReference type="PROSITE" id="PS51257">
    <property type="entry name" value="PROKAR_LIPOPROTEIN"/>
    <property type="match status" value="1"/>
</dbReference>
<organism evidence="2 3">
    <name type="scientific">Marihabitans asiaticum</name>
    <dbReference type="NCBI Taxonomy" id="415218"/>
    <lineage>
        <taxon>Bacteria</taxon>
        <taxon>Bacillati</taxon>
        <taxon>Actinomycetota</taxon>
        <taxon>Actinomycetes</taxon>
        <taxon>Micrococcales</taxon>
        <taxon>Intrasporangiaceae</taxon>
        <taxon>Marihabitans</taxon>
    </lineage>
</organism>
<evidence type="ECO:0000313" key="3">
    <source>
        <dbReference type="Proteomes" id="UP000315628"/>
    </source>
</evidence>
<feature type="compositionally biased region" description="Low complexity" evidence="1">
    <location>
        <begin position="27"/>
        <end position="52"/>
    </location>
</feature>
<keyword evidence="3" id="KW-1185">Reference proteome</keyword>
<evidence type="ECO:0000313" key="2">
    <source>
        <dbReference type="EMBL" id="TWD16535.1"/>
    </source>
</evidence>
<evidence type="ECO:0000256" key="1">
    <source>
        <dbReference type="SAM" id="MobiDB-lite"/>
    </source>
</evidence>
<protein>
    <submittedName>
        <fullName evidence="2">Uncharacterized protein</fullName>
    </submittedName>
</protein>